<reference evidence="3" key="1">
    <citation type="submission" date="2016-10" db="EMBL/GenBank/DDBJ databases">
        <authorList>
            <person name="Varghese N."/>
        </authorList>
    </citation>
    <scope>NUCLEOTIDE SEQUENCE [LARGE SCALE GENOMIC DNA]</scope>
    <source>
        <strain evidence="3">DSM 44719</strain>
    </source>
</reference>
<evidence type="ECO:0000256" key="1">
    <source>
        <dbReference type="SAM" id="MobiDB-lite"/>
    </source>
</evidence>
<protein>
    <submittedName>
        <fullName evidence="2">Uncharacterized protein</fullName>
    </submittedName>
</protein>
<evidence type="ECO:0000313" key="3">
    <source>
        <dbReference type="Proteomes" id="UP000183407"/>
    </source>
</evidence>
<feature type="compositionally biased region" description="Basic and acidic residues" evidence="1">
    <location>
        <begin position="46"/>
        <end position="64"/>
    </location>
</feature>
<evidence type="ECO:0000313" key="2">
    <source>
        <dbReference type="EMBL" id="SED70901.1"/>
    </source>
</evidence>
<feature type="region of interest" description="Disordered" evidence="1">
    <location>
        <begin position="32"/>
        <end position="71"/>
    </location>
</feature>
<organism evidence="2 3">
    <name type="scientific">Rhodococcus jostii</name>
    <dbReference type="NCBI Taxonomy" id="132919"/>
    <lineage>
        <taxon>Bacteria</taxon>
        <taxon>Bacillati</taxon>
        <taxon>Actinomycetota</taxon>
        <taxon>Actinomycetes</taxon>
        <taxon>Mycobacteriales</taxon>
        <taxon>Nocardiaceae</taxon>
        <taxon>Rhodococcus</taxon>
    </lineage>
</organism>
<name>A0A1H5CWK1_RHOJO</name>
<sequence length="71" mass="8234">MDVRRIPQARSENYWEQQCLAEARHVDCAERDRHPVEPDEQVSLVDHCRAAPTDRDPRGDREYTKGSWAAG</sequence>
<proteinExistence type="predicted"/>
<accession>A0A1H5CWK1</accession>
<dbReference type="Proteomes" id="UP000183407">
    <property type="component" value="Unassembled WGS sequence"/>
</dbReference>
<dbReference type="EMBL" id="FNTL01000004">
    <property type="protein sequence ID" value="SED70901.1"/>
    <property type="molecule type" value="Genomic_DNA"/>
</dbReference>
<gene>
    <name evidence="2" type="ORF">SAMN04490220_5283</name>
</gene>
<dbReference type="OrthoDB" id="9867819at2"/>
<dbReference type="AlphaFoldDB" id="A0A1H5CWK1"/>